<proteinExistence type="predicted"/>
<organism evidence="2 3">
    <name type="scientific">Blepharisma stoltei</name>
    <dbReference type="NCBI Taxonomy" id="1481888"/>
    <lineage>
        <taxon>Eukaryota</taxon>
        <taxon>Sar</taxon>
        <taxon>Alveolata</taxon>
        <taxon>Ciliophora</taxon>
        <taxon>Postciliodesmatophora</taxon>
        <taxon>Heterotrichea</taxon>
        <taxon>Heterotrichida</taxon>
        <taxon>Blepharismidae</taxon>
        <taxon>Blepharisma</taxon>
    </lineage>
</organism>
<protein>
    <submittedName>
        <fullName evidence="2">Uncharacterized protein</fullName>
    </submittedName>
</protein>
<evidence type="ECO:0000313" key="2">
    <source>
        <dbReference type="EMBL" id="CAG9318192.1"/>
    </source>
</evidence>
<name>A0AAU9J2L9_9CILI</name>
<accession>A0AAU9J2L9</accession>
<sequence length="662" mass="78421">MSSYDISLESFTPNDVKAMHSLLNVTEELLFAFPLPSELVKKYETMKEKVFSKINLASDKGKLWKMQREAYAKQKSTRRDIGIQSAEPTQELEKIRELKWKELEENANVIRWELLARLEASHYINKSYQNLTNLSVSSLSHIITRIGSILGIQLNQNTFVAQIPDEIPHEEPPEVNWNLPELEAQNAISLAKFKDLEKKETDRIEEFRYDFQQRESQILSFLDQIENAFVGKEEVMDSLQKELEFCHKENQSLNEKVQKEQQGWEEKIKNTQELLSTDKASLEFKLKKEFEEMKARHEMEIESIKKTNLIQIERLEMEKGSYENQLKRLTDEKIKIEEGSSEAYQFLKDDLKKQKEENKRINEQVKEIAGEKEELQAKIVKLEKQLLSSKEKIHKLEEELDHWEKRIENMKVQWKNEADQIKASYEREIVELSNSTKSETSTMRASHDQELRTAKQELSILHTQFEEAQYNYQKEIKSLDKALKTEKEIRLKLEEKIHEHEEALPEYQKIQFNRDQLQEAHLEAEKMLQFIKEKTGQIYEKHIHTQRDWNEQERIQVLLDEGLENYTEIALYVEFLIYYLLKSINDNNWLVDRIAELGQEIDKLRYLKGSPVKVVMTPSPAPSGRNEALQKKIWRDMRGTARALQEFEKSREKLIQHFQESV</sequence>
<keyword evidence="1" id="KW-0175">Coiled coil</keyword>
<gene>
    <name evidence="2" type="ORF">BSTOLATCC_MIC20672</name>
</gene>
<dbReference type="EMBL" id="CAJZBQ010000020">
    <property type="protein sequence ID" value="CAG9318192.1"/>
    <property type="molecule type" value="Genomic_DNA"/>
</dbReference>
<dbReference type="AlphaFoldDB" id="A0AAU9J2L9"/>
<evidence type="ECO:0000313" key="3">
    <source>
        <dbReference type="Proteomes" id="UP001162131"/>
    </source>
</evidence>
<keyword evidence="3" id="KW-1185">Reference proteome</keyword>
<reference evidence="2" key="1">
    <citation type="submission" date="2021-09" db="EMBL/GenBank/DDBJ databases">
        <authorList>
            <consortium name="AG Swart"/>
            <person name="Singh M."/>
            <person name="Singh A."/>
            <person name="Seah K."/>
            <person name="Emmerich C."/>
        </authorList>
    </citation>
    <scope>NUCLEOTIDE SEQUENCE</scope>
    <source>
        <strain evidence="2">ATCC30299</strain>
    </source>
</reference>
<comment type="caution">
    <text evidence="2">The sequence shown here is derived from an EMBL/GenBank/DDBJ whole genome shotgun (WGS) entry which is preliminary data.</text>
</comment>
<dbReference type="Proteomes" id="UP001162131">
    <property type="component" value="Unassembled WGS sequence"/>
</dbReference>
<evidence type="ECO:0000256" key="1">
    <source>
        <dbReference type="SAM" id="Coils"/>
    </source>
</evidence>
<feature type="coiled-coil region" evidence="1">
    <location>
        <begin position="476"/>
        <end position="534"/>
    </location>
</feature>
<feature type="coiled-coil region" evidence="1">
    <location>
        <begin position="222"/>
        <end position="435"/>
    </location>
</feature>